<dbReference type="Proteomes" id="UP000094236">
    <property type="component" value="Unassembled WGS sequence"/>
</dbReference>
<name>A0A1E4TUR2_PACTA</name>
<proteinExistence type="predicted"/>
<dbReference type="EMBL" id="KV454014">
    <property type="protein sequence ID" value="ODV95515.1"/>
    <property type="molecule type" value="Genomic_DNA"/>
</dbReference>
<feature type="region of interest" description="Disordered" evidence="1">
    <location>
        <begin position="68"/>
        <end position="150"/>
    </location>
</feature>
<evidence type="ECO:0000313" key="3">
    <source>
        <dbReference type="Proteomes" id="UP000094236"/>
    </source>
</evidence>
<feature type="compositionally biased region" description="Gly residues" evidence="1">
    <location>
        <begin position="15"/>
        <end position="33"/>
    </location>
</feature>
<feature type="region of interest" description="Disordered" evidence="1">
    <location>
        <begin position="1"/>
        <end position="37"/>
    </location>
</feature>
<organism evidence="2 3">
    <name type="scientific">Pachysolen tannophilus NRRL Y-2460</name>
    <dbReference type="NCBI Taxonomy" id="669874"/>
    <lineage>
        <taxon>Eukaryota</taxon>
        <taxon>Fungi</taxon>
        <taxon>Dikarya</taxon>
        <taxon>Ascomycota</taxon>
        <taxon>Saccharomycotina</taxon>
        <taxon>Pichiomycetes</taxon>
        <taxon>Pachysolenaceae</taxon>
        <taxon>Pachysolen</taxon>
    </lineage>
</organism>
<evidence type="ECO:0000313" key="2">
    <source>
        <dbReference type="EMBL" id="ODV95515.1"/>
    </source>
</evidence>
<dbReference type="AlphaFoldDB" id="A0A1E4TUR2"/>
<sequence length="200" mass="20967">MKENSNNNHNNHNTGGSGSGSGSGGSGSSGGSSSGSHIVDSLKKANIFFGNSNAQVTRITRADMLNSAPYQTQKNNNTNNNNGQHGHRGRRHSSNGGKRIVSEHSVKSISSSRRPKINVSHVPNENDDRNYTLGHGGPCSNSNLSPRTGGAVDLTDGTIHRTLSNSNASSFSNATTTNDDTVQIKIVFDTTAHINQGTGI</sequence>
<reference evidence="3" key="1">
    <citation type="submission" date="2016-05" db="EMBL/GenBank/DDBJ databases">
        <title>Comparative genomics of biotechnologically important yeasts.</title>
        <authorList>
            <consortium name="DOE Joint Genome Institute"/>
            <person name="Riley R."/>
            <person name="Haridas S."/>
            <person name="Wolfe K.H."/>
            <person name="Lopes M.R."/>
            <person name="Hittinger C.T."/>
            <person name="Goker M."/>
            <person name="Salamov A."/>
            <person name="Wisecaver J."/>
            <person name="Long T.M."/>
            <person name="Aerts A.L."/>
            <person name="Barry K."/>
            <person name="Choi C."/>
            <person name="Clum A."/>
            <person name="Coughlan A.Y."/>
            <person name="Deshpande S."/>
            <person name="Douglass A.P."/>
            <person name="Hanson S.J."/>
            <person name="Klenk H.-P."/>
            <person name="Labutti K."/>
            <person name="Lapidus A."/>
            <person name="Lindquist E."/>
            <person name="Lipzen A."/>
            <person name="Meier-Kolthoff J.P."/>
            <person name="Ohm R.A."/>
            <person name="Otillar R.P."/>
            <person name="Pangilinan J."/>
            <person name="Peng Y."/>
            <person name="Rokas A."/>
            <person name="Rosa C.A."/>
            <person name="Scheuner C."/>
            <person name="Sibirny A.A."/>
            <person name="Slot J.C."/>
            <person name="Stielow J.B."/>
            <person name="Sun H."/>
            <person name="Kurtzman C.P."/>
            <person name="Blackwell M."/>
            <person name="Grigoriev I.V."/>
            <person name="Jeffries T.W."/>
        </authorList>
    </citation>
    <scope>NUCLEOTIDE SEQUENCE [LARGE SCALE GENOMIC DNA]</scope>
    <source>
        <strain evidence="3">NRRL Y-2460</strain>
    </source>
</reference>
<gene>
    <name evidence="2" type="ORF">PACTADRAFT_50229</name>
</gene>
<protein>
    <submittedName>
        <fullName evidence="2">Uncharacterized protein</fullName>
    </submittedName>
</protein>
<feature type="compositionally biased region" description="Low complexity" evidence="1">
    <location>
        <begin position="71"/>
        <end position="84"/>
    </location>
</feature>
<feature type="compositionally biased region" description="Low complexity" evidence="1">
    <location>
        <begin position="1"/>
        <end position="13"/>
    </location>
</feature>
<accession>A0A1E4TUR2</accession>
<evidence type="ECO:0000256" key="1">
    <source>
        <dbReference type="SAM" id="MobiDB-lite"/>
    </source>
</evidence>
<keyword evidence="3" id="KW-1185">Reference proteome</keyword>